<protein>
    <submittedName>
        <fullName evidence="1">Uncharacterized protein</fullName>
    </submittedName>
</protein>
<dbReference type="RefSeq" id="WP_252879623.1">
    <property type="nucleotide sequence ID" value="NZ_CP087186.1"/>
</dbReference>
<gene>
    <name evidence="1" type="ORF">NF677_07135</name>
</gene>
<keyword evidence="2" id="KW-1185">Reference proteome</keyword>
<evidence type="ECO:0000313" key="1">
    <source>
        <dbReference type="EMBL" id="UST86448.1"/>
    </source>
</evidence>
<evidence type="ECO:0000313" key="2">
    <source>
        <dbReference type="Proteomes" id="UP001056851"/>
    </source>
</evidence>
<proteinExistence type="predicted"/>
<reference evidence="1" key="1">
    <citation type="submission" date="2022-06" db="EMBL/GenBank/DDBJ databases">
        <title>Investigating genetic diversity within the most abundant and prevalent non-pathogenic leaf-associated bacterial species interacting with Arabidopsis thaliana in natural habitats.</title>
        <authorList>
            <person name="Ramirez-Sanchez D."/>
            <person name="Gibelin-Viala C."/>
            <person name="Mayjonade B."/>
            <person name="Duflos R."/>
            <person name="Belmonte E."/>
            <person name="Pailler V."/>
            <person name="Bartoli C."/>
            <person name="Carrere S."/>
            <person name="Vailleau F."/>
            <person name="Roux F."/>
        </authorList>
    </citation>
    <scope>NUCLEOTIDE SEQUENCE</scope>
    <source>
        <strain evidence="1">OTU6ESPEB1</strain>
    </source>
</reference>
<dbReference type="EMBL" id="CP099599">
    <property type="protein sequence ID" value="UST86448.1"/>
    <property type="molecule type" value="Genomic_DNA"/>
</dbReference>
<accession>A0ABY5CGP7</accession>
<organism evidence="1 2">
    <name type="scientific">Pseudomonas siliginis</name>
    <dbReference type="NCBI Taxonomy" id="2842346"/>
    <lineage>
        <taxon>Bacteria</taxon>
        <taxon>Pseudomonadati</taxon>
        <taxon>Pseudomonadota</taxon>
        <taxon>Gammaproteobacteria</taxon>
        <taxon>Pseudomonadales</taxon>
        <taxon>Pseudomonadaceae</taxon>
        <taxon>Pseudomonas</taxon>
    </lineage>
</organism>
<dbReference type="Proteomes" id="UP001056851">
    <property type="component" value="Chromosome"/>
</dbReference>
<name>A0ABY5CGP7_9PSED</name>
<sequence>MRNSLKSVSWKSRREVVADLKDGFRVARTP</sequence>